<evidence type="ECO:0000256" key="15">
    <source>
        <dbReference type="ARBA" id="ARBA00022990"/>
    </source>
</evidence>
<dbReference type="Proteomes" id="UP000694416">
    <property type="component" value="Unplaced"/>
</dbReference>
<keyword evidence="18" id="KW-0324">Glycolysis</keyword>
<dbReference type="GO" id="GO:0004340">
    <property type="term" value="F:glucokinase activity"/>
    <property type="evidence" value="ECO:0007669"/>
    <property type="project" value="TreeGrafter"/>
</dbReference>
<protein>
    <recommendedName>
        <fullName evidence="19">Hexokinase-2</fullName>
        <ecNumber evidence="6">2.7.1.1</ecNumber>
    </recommendedName>
    <alternativeName>
        <fullName evidence="20">Hexokinase type II</fullName>
    </alternativeName>
</protein>
<comment type="catalytic activity">
    <reaction evidence="21">
        <text>a D-hexose + ATP = a D-hexose 6-phosphate + ADP + H(+)</text>
        <dbReference type="Rhea" id="RHEA:22740"/>
        <dbReference type="ChEBI" id="CHEBI:4194"/>
        <dbReference type="ChEBI" id="CHEBI:15378"/>
        <dbReference type="ChEBI" id="CHEBI:30616"/>
        <dbReference type="ChEBI" id="CHEBI:229467"/>
        <dbReference type="ChEBI" id="CHEBI:456216"/>
        <dbReference type="EC" id="2.7.1.1"/>
    </reaction>
    <physiologicalReaction direction="left-to-right" evidence="21">
        <dbReference type="Rhea" id="RHEA:22741"/>
    </physiologicalReaction>
</comment>
<dbReference type="InterPro" id="IPR001312">
    <property type="entry name" value="Hexokinase"/>
</dbReference>
<dbReference type="Gene3D" id="3.40.367.20">
    <property type="match status" value="3"/>
</dbReference>
<evidence type="ECO:0000256" key="14">
    <source>
        <dbReference type="ARBA" id="ARBA00022840"/>
    </source>
</evidence>
<evidence type="ECO:0000256" key="17">
    <source>
        <dbReference type="ARBA" id="ARBA00023136"/>
    </source>
</evidence>
<sequence length="842" mass="93550">MIAAQLLAYYFTELKDDQVKKIDKYLYAMRLSDETLIDIMTRFKKEMKNGLSRDFNPTATVKMLPTFVRSIPDGSEKGDFIALDLGGSSFRILRVQVNHEKNQNVHMESEVYDTPENIVHGSGSQLFDHVAECLGDFMEKRKIKDKKLPVGFTFSFPCQQSKIDEAILITWTKRFKASGVEGADVVKLLNKAIKKRGDYDANIVAVVNDTVGTMMTCGYDDQQCEVGLIIGTGTNACYMEELRHIDLVEGDEGRMCINTEWGAFGDDGSLEDIRTEFDREIDRGSLNPGKQLFEKMVSGMYLGELVRLILVKMAKEGLLFEGRITPELLTRGKFNTSDVSAIEKNKEGLHNAKEILTRLGVEPSDDDCVSVQHVCTIVSFRSANLVAATLGAILNRLRDNKGTPRLRTTVGVDGSLYKTHPQYSRRFHKTLRRLVPDSDVRFLLSESGSGKGAAMVTAVAYRLAEQHRQIEETLAHFHLTKDMLLEVKKRMRAEMELGLRKQTHNNAVVKMLPSFVRSTPDGTENGDFLALDLGGTNFRVLLVKIRSGKKRTVEMHNKIYAIPIEIMQGTGEELFDHIVSCISDFLDYMGIKGPRMPLGFTFSFPCQQTSLDAGILITWTKGFKATDCVGHDVATLLRDAIKRREVTIKIMFLNIFTVLGVSKTLAGITGMHHHAHPARPTRNNFVFLVEMGFPHVGQAGLELQTSGDPPLAFVPHSDRLALLQVRAILQQLGLNSTCDDSILVKTVCGVVSRRAAQLCGAGMAAVVDKIRENRGLDRLNVTVGVDGTLYKLHPHFSRIMHQTVKELSPKCNVSFLLSEDGSGKGAALITAVGVRLRTEASS</sequence>
<keyword evidence="9" id="KW-0808">Transferase</keyword>
<evidence type="ECO:0000256" key="16">
    <source>
        <dbReference type="ARBA" id="ARBA00023128"/>
    </source>
</evidence>
<keyword evidence="14" id="KW-0067">ATP-binding</keyword>
<dbReference type="GO" id="GO:0006096">
    <property type="term" value="P:glycolytic process"/>
    <property type="evidence" value="ECO:0007669"/>
    <property type="project" value="UniProtKB-UniPathway"/>
</dbReference>
<dbReference type="CDD" id="cd24124">
    <property type="entry name" value="ASKHA_NBD_HK1_meta_rpt1"/>
    <property type="match status" value="1"/>
</dbReference>
<evidence type="ECO:0000256" key="11">
    <source>
        <dbReference type="ARBA" id="ARBA00022741"/>
    </source>
</evidence>
<keyword evidence="7" id="KW-0963">Cytoplasm</keyword>
<keyword evidence="16" id="KW-0496">Mitochondrion</keyword>
<dbReference type="FunFam" id="3.40.367.20:FF:000001">
    <property type="entry name" value="Hexokinase 1"/>
    <property type="match status" value="1"/>
</dbReference>
<comment type="catalytic activity">
    <reaction evidence="25">
        <text>D-glucose + ATP = D-glucose 6-phosphate + ADP + H(+)</text>
        <dbReference type="Rhea" id="RHEA:17825"/>
        <dbReference type="ChEBI" id="CHEBI:4167"/>
        <dbReference type="ChEBI" id="CHEBI:15378"/>
        <dbReference type="ChEBI" id="CHEBI:30616"/>
        <dbReference type="ChEBI" id="CHEBI:61548"/>
        <dbReference type="ChEBI" id="CHEBI:456216"/>
        <dbReference type="EC" id="2.7.1.1"/>
    </reaction>
    <physiologicalReaction direction="left-to-right" evidence="25">
        <dbReference type="Rhea" id="RHEA:17826"/>
    </physiologicalReaction>
</comment>
<feature type="domain" description="Hexokinase C-terminal" evidence="27">
    <location>
        <begin position="226"/>
        <end position="459"/>
    </location>
</feature>
<comment type="pathway">
    <text evidence="4">Carbohydrate metabolism; hexose metabolism.</text>
</comment>
<comment type="subunit">
    <text evidence="23">Monomer. Interacts with TIGAR; the interaction increases hexokinase activity in a hypoxia- and HIF1A-dependent manner.</text>
</comment>
<dbReference type="InterPro" id="IPR022673">
    <property type="entry name" value="Hexokinase_C"/>
</dbReference>
<evidence type="ECO:0000256" key="5">
    <source>
        <dbReference type="ARBA" id="ARBA00009225"/>
    </source>
</evidence>
<evidence type="ECO:0000256" key="3">
    <source>
        <dbReference type="ARBA" id="ARBA00004888"/>
    </source>
</evidence>
<evidence type="ECO:0000256" key="20">
    <source>
        <dbReference type="ARBA" id="ARBA00041371"/>
    </source>
</evidence>
<evidence type="ECO:0000256" key="2">
    <source>
        <dbReference type="ARBA" id="ARBA00004514"/>
    </source>
</evidence>
<evidence type="ECO:0000256" key="6">
    <source>
        <dbReference type="ARBA" id="ARBA00012324"/>
    </source>
</evidence>
<comment type="similarity">
    <text evidence="5">Belongs to the hexokinase family.</text>
</comment>
<dbReference type="SUPFAM" id="SSF53067">
    <property type="entry name" value="Actin-like ATPase domain"/>
    <property type="match status" value="4"/>
</dbReference>
<keyword evidence="12" id="KW-0418">Kinase</keyword>
<dbReference type="InterPro" id="IPR019807">
    <property type="entry name" value="Hexokinase_BS"/>
</dbReference>
<dbReference type="GO" id="GO:0005524">
    <property type="term" value="F:ATP binding"/>
    <property type="evidence" value="ECO:0007669"/>
    <property type="project" value="UniProtKB-KW"/>
</dbReference>
<dbReference type="Ensembl" id="ENSPTET00000042313.1">
    <property type="protein sequence ID" value="ENSPTEP00000030565.1"/>
    <property type="gene ID" value="ENSPTEG00000029745.1"/>
</dbReference>
<dbReference type="GO" id="GO:0001678">
    <property type="term" value="P:intracellular glucose homeostasis"/>
    <property type="evidence" value="ECO:0007669"/>
    <property type="project" value="InterPro"/>
</dbReference>
<evidence type="ECO:0000256" key="25">
    <source>
        <dbReference type="ARBA" id="ARBA00048160"/>
    </source>
</evidence>
<evidence type="ECO:0000256" key="21">
    <source>
        <dbReference type="ARBA" id="ARBA00044613"/>
    </source>
</evidence>
<evidence type="ECO:0000256" key="24">
    <source>
        <dbReference type="ARBA" id="ARBA00047905"/>
    </source>
</evidence>
<keyword evidence="8" id="KW-0021">Allosteric enzyme</keyword>
<proteinExistence type="inferred from homology"/>
<accession>A0A8C9I3Q6</accession>
<dbReference type="GO" id="GO:0005536">
    <property type="term" value="F:D-glucose binding"/>
    <property type="evidence" value="ECO:0007669"/>
    <property type="project" value="InterPro"/>
</dbReference>
<dbReference type="AlphaFoldDB" id="A0A8C9I3Q6"/>
<dbReference type="GO" id="GO:0008865">
    <property type="term" value="F:fructokinase activity"/>
    <property type="evidence" value="ECO:0007669"/>
    <property type="project" value="TreeGrafter"/>
</dbReference>
<dbReference type="PANTHER" id="PTHR19443">
    <property type="entry name" value="HEXOKINASE"/>
    <property type="match status" value="1"/>
</dbReference>
<evidence type="ECO:0000256" key="8">
    <source>
        <dbReference type="ARBA" id="ARBA00022533"/>
    </source>
</evidence>
<evidence type="ECO:0000256" key="19">
    <source>
        <dbReference type="ARBA" id="ARBA00039453"/>
    </source>
</evidence>
<evidence type="ECO:0000259" key="27">
    <source>
        <dbReference type="Pfam" id="PF03727"/>
    </source>
</evidence>
<keyword evidence="13" id="KW-1000">Mitochondrion outer membrane</keyword>
<dbReference type="InterPro" id="IPR022672">
    <property type="entry name" value="Hexokinase_N"/>
</dbReference>
<dbReference type="EC" id="2.7.1.1" evidence="6"/>
<dbReference type="UniPathway" id="UPA00242"/>
<dbReference type="GO" id="GO:0005829">
    <property type="term" value="C:cytosol"/>
    <property type="evidence" value="ECO:0007669"/>
    <property type="project" value="UniProtKB-SubCell"/>
</dbReference>
<evidence type="ECO:0000313" key="28">
    <source>
        <dbReference type="Ensembl" id="ENSPTEP00000030565.1"/>
    </source>
</evidence>
<dbReference type="InterPro" id="IPR043129">
    <property type="entry name" value="ATPase_NBD"/>
</dbReference>
<comment type="subcellular location">
    <subcellularLocation>
        <location evidence="2">Cytoplasm</location>
        <location evidence="2">Cytosol</location>
    </subcellularLocation>
    <subcellularLocation>
        <location evidence="1">Mitochondrion outer membrane</location>
        <topology evidence="1">Peripheral membrane protein</topology>
    </subcellularLocation>
</comment>
<comment type="catalytic activity">
    <reaction evidence="24">
        <text>D-fructose + ATP = D-fructose 6-phosphate + ADP + H(+)</text>
        <dbReference type="Rhea" id="RHEA:16125"/>
        <dbReference type="ChEBI" id="CHEBI:15378"/>
        <dbReference type="ChEBI" id="CHEBI:30616"/>
        <dbReference type="ChEBI" id="CHEBI:37721"/>
        <dbReference type="ChEBI" id="CHEBI:61527"/>
        <dbReference type="ChEBI" id="CHEBI:456216"/>
        <dbReference type="EC" id="2.7.1.1"/>
    </reaction>
    <physiologicalReaction direction="left-to-right" evidence="24">
        <dbReference type="Rhea" id="RHEA:16126"/>
    </physiologicalReaction>
</comment>
<dbReference type="GO" id="GO:0006006">
    <property type="term" value="P:glucose metabolic process"/>
    <property type="evidence" value="ECO:0007669"/>
    <property type="project" value="TreeGrafter"/>
</dbReference>
<dbReference type="PRINTS" id="PR02045">
    <property type="entry name" value="F138DOMAIN"/>
</dbReference>
<feature type="domain" description="Hexokinase N-terminal" evidence="26">
    <location>
        <begin position="470"/>
        <end position="653"/>
    </location>
</feature>
<feature type="domain" description="Hexokinase C-terminal" evidence="27">
    <location>
        <begin position="718"/>
        <end position="832"/>
    </location>
</feature>
<evidence type="ECO:0000256" key="18">
    <source>
        <dbReference type="ARBA" id="ARBA00023152"/>
    </source>
</evidence>
<dbReference type="PROSITE" id="PS51748">
    <property type="entry name" value="HEXOKINASE_2"/>
    <property type="match status" value="2"/>
</dbReference>
<evidence type="ECO:0000256" key="12">
    <source>
        <dbReference type="ARBA" id="ARBA00022777"/>
    </source>
</evidence>
<keyword evidence="17" id="KW-0472">Membrane</keyword>
<dbReference type="GO" id="GO:0005741">
    <property type="term" value="C:mitochondrial outer membrane"/>
    <property type="evidence" value="ECO:0007669"/>
    <property type="project" value="UniProtKB-SubCell"/>
</dbReference>
<keyword evidence="29" id="KW-1185">Reference proteome</keyword>
<dbReference type="FunFam" id="3.30.420.40:FF:000805">
    <property type="entry name" value="Hexokinase-2"/>
    <property type="match status" value="1"/>
</dbReference>
<dbReference type="PRINTS" id="PR00475">
    <property type="entry name" value="HEXOKINASE"/>
</dbReference>
<keyword evidence="15" id="KW-0007">Acetylation</keyword>
<evidence type="ECO:0000259" key="26">
    <source>
        <dbReference type="Pfam" id="PF00349"/>
    </source>
</evidence>
<keyword evidence="11" id="KW-0547">Nucleotide-binding</keyword>
<reference evidence="28" key="2">
    <citation type="submission" date="2025-09" db="UniProtKB">
        <authorList>
            <consortium name="Ensembl"/>
        </authorList>
    </citation>
    <scope>IDENTIFICATION</scope>
</reference>
<dbReference type="UniPathway" id="UPA00109">
    <property type="reaction ID" value="UER00180"/>
</dbReference>
<evidence type="ECO:0000256" key="23">
    <source>
        <dbReference type="ARBA" id="ARBA00047013"/>
    </source>
</evidence>
<organism evidence="28 29">
    <name type="scientific">Piliocolobus tephrosceles</name>
    <name type="common">Ugandan red Colobus</name>
    <dbReference type="NCBI Taxonomy" id="591936"/>
    <lineage>
        <taxon>Eukaryota</taxon>
        <taxon>Metazoa</taxon>
        <taxon>Chordata</taxon>
        <taxon>Craniata</taxon>
        <taxon>Vertebrata</taxon>
        <taxon>Euteleostomi</taxon>
        <taxon>Mammalia</taxon>
        <taxon>Eutheria</taxon>
        <taxon>Euarchontoglires</taxon>
        <taxon>Primates</taxon>
        <taxon>Haplorrhini</taxon>
        <taxon>Catarrhini</taxon>
        <taxon>Cercopithecidae</taxon>
        <taxon>Colobinae</taxon>
        <taxon>Piliocolobus</taxon>
    </lineage>
</organism>
<dbReference type="PROSITE" id="PS00378">
    <property type="entry name" value="HEXOKINASE_1"/>
    <property type="match status" value="2"/>
</dbReference>
<comment type="function">
    <text evidence="22">Catalyzes the phosphorylation of hexose, such as D-glucose and D-fructose, to hexose 6-phosphate (D-glucose 6-phosphate and D-fructose 6-phosphate, respectively). Mediates the initial step of glycolysis by catalyzing phosphorylation of D-glucose to D-glucose 6-phosphate. Plays a key role in maintaining the integrity of the outer mitochondrial membrane by preventing the release of apoptogenic molecules from the intermembrane space and subsequent apoptosis.</text>
</comment>
<evidence type="ECO:0000256" key="4">
    <source>
        <dbReference type="ARBA" id="ARBA00005028"/>
    </source>
</evidence>
<evidence type="ECO:0000256" key="13">
    <source>
        <dbReference type="ARBA" id="ARBA00022787"/>
    </source>
</evidence>
<dbReference type="PANTHER" id="PTHR19443:SF4">
    <property type="entry name" value="HEXOKINASE-2"/>
    <property type="match status" value="1"/>
</dbReference>
<name>A0A8C9I3Q6_9PRIM</name>
<evidence type="ECO:0000256" key="1">
    <source>
        <dbReference type="ARBA" id="ARBA00004450"/>
    </source>
</evidence>
<evidence type="ECO:0000313" key="29">
    <source>
        <dbReference type="Proteomes" id="UP000694416"/>
    </source>
</evidence>
<keyword evidence="10" id="KW-0677">Repeat</keyword>
<comment type="pathway">
    <text evidence="3">Carbohydrate degradation; glycolysis; D-glyceraldehyde 3-phosphate and glycerone phosphate from D-glucose: step 1/4.</text>
</comment>
<evidence type="ECO:0000256" key="22">
    <source>
        <dbReference type="ARBA" id="ARBA00046097"/>
    </source>
</evidence>
<evidence type="ECO:0000256" key="7">
    <source>
        <dbReference type="ARBA" id="ARBA00022490"/>
    </source>
</evidence>
<dbReference type="Gene3D" id="3.30.420.40">
    <property type="match status" value="3"/>
</dbReference>
<dbReference type="FunFam" id="3.30.420.40:FF:000555">
    <property type="entry name" value="Hexokinase-1"/>
    <property type="match status" value="1"/>
</dbReference>
<evidence type="ECO:0000256" key="9">
    <source>
        <dbReference type="ARBA" id="ARBA00022679"/>
    </source>
</evidence>
<dbReference type="FunFam" id="3.40.367.20:FF:000020">
    <property type="entry name" value="Hexokinase-1"/>
    <property type="match status" value="1"/>
</dbReference>
<reference evidence="28" key="1">
    <citation type="submission" date="2025-08" db="UniProtKB">
        <authorList>
            <consortium name="Ensembl"/>
        </authorList>
    </citation>
    <scope>IDENTIFICATION</scope>
</reference>
<evidence type="ECO:0000256" key="10">
    <source>
        <dbReference type="ARBA" id="ARBA00022737"/>
    </source>
</evidence>
<feature type="domain" description="Hexokinase N-terminal" evidence="26">
    <location>
        <begin position="22"/>
        <end position="219"/>
    </location>
</feature>
<dbReference type="Pfam" id="PF00349">
    <property type="entry name" value="Hexokinase_1"/>
    <property type="match status" value="2"/>
</dbReference>
<dbReference type="Pfam" id="PF03727">
    <property type="entry name" value="Hexokinase_2"/>
    <property type="match status" value="2"/>
</dbReference>